<gene>
    <name evidence="3" type="ORF">RG540_PA09930</name>
</gene>
<feature type="transmembrane region" description="Helical" evidence="1">
    <location>
        <begin position="60"/>
        <end position="78"/>
    </location>
</feature>
<evidence type="ECO:0000259" key="2">
    <source>
        <dbReference type="Pfam" id="PF01551"/>
    </source>
</evidence>
<dbReference type="Gene3D" id="2.70.70.10">
    <property type="entry name" value="Glucose Permease (Domain IIA)"/>
    <property type="match status" value="1"/>
</dbReference>
<proteinExistence type="predicted"/>
<feature type="transmembrane region" description="Helical" evidence="1">
    <location>
        <begin position="99"/>
        <end position="118"/>
    </location>
</feature>
<sequence>MQSLILVMVAFSIVMPLAYTIRVWRLDEPALSDWLLVVAESTAFVAFVLLMARWDMAGLYTSYMLAASLAAAILVSWLRHRRRPWRVEDANLWRRRWPNMLFLAGFGGVLAWVVPGMLTNPDARPLASPLGAGRFMVAHGGNHSLINYHASNKAQRHALDIVALNAGGFRAAGILPDELEDYAIYGVAVVSPCDGAAIGVRDGLPDQSPPEADRGNPAGNHVVLVCDGMRVELAHLQKGSIRVKTGDQLRIGQSIALVGNSGNTSEPHLHIHAVDPTSGKAIPITIDGLTPARNRIFEAAS</sequence>
<dbReference type="HOGENOM" id="CLU_074787_0_0_5"/>
<dbReference type="Pfam" id="PF01551">
    <property type="entry name" value="Peptidase_M23"/>
    <property type="match status" value="1"/>
</dbReference>
<name>A0A068T0P9_NEOGA</name>
<feature type="transmembrane region" description="Helical" evidence="1">
    <location>
        <begin position="34"/>
        <end position="54"/>
    </location>
</feature>
<dbReference type="GeneID" id="24259816"/>
<dbReference type="eggNOG" id="COG0739">
    <property type="taxonomic scope" value="Bacteria"/>
</dbReference>
<feature type="transmembrane region" description="Helical" evidence="1">
    <location>
        <begin position="6"/>
        <end position="22"/>
    </location>
</feature>
<protein>
    <submittedName>
        <fullName evidence="3">Cell wall endopeptidase, family M23/M37</fullName>
    </submittedName>
</protein>
<evidence type="ECO:0000313" key="3">
    <source>
        <dbReference type="EMBL" id="CDN51669.1"/>
    </source>
</evidence>
<evidence type="ECO:0000313" key="4">
    <source>
        <dbReference type="Proteomes" id="UP000028181"/>
    </source>
</evidence>
<keyword evidence="1" id="KW-1133">Transmembrane helix</keyword>
<dbReference type="CDD" id="cd12797">
    <property type="entry name" value="M23_peptidase"/>
    <property type="match status" value="1"/>
</dbReference>
<dbReference type="KEGG" id="ngg:RG540_PA09930"/>
<organism evidence="3 4">
    <name type="scientific">Neorhizobium galegae bv. orientalis str. HAMBI 540</name>
    <dbReference type="NCBI Taxonomy" id="1028800"/>
    <lineage>
        <taxon>Bacteria</taxon>
        <taxon>Pseudomonadati</taxon>
        <taxon>Pseudomonadota</taxon>
        <taxon>Alphaproteobacteria</taxon>
        <taxon>Hyphomicrobiales</taxon>
        <taxon>Rhizobiaceae</taxon>
        <taxon>Rhizobium/Agrobacterium group</taxon>
        <taxon>Neorhizobium</taxon>
    </lineage>
</organism>
<keyword evidence="1" id="KW-0812">Transmembrane</keyword>
<accession>A0A068T0P9</accession>
<geneLocation type="plasmid" evidence="4">
    <name>II</name>
</geneLocation>
<feature type="domain" description="M23ase beta-sheet core" evidence="2">
    <location>
        <begin position="217"/>
        <end position="273"/>
    </location>
</feature>
<dbReference type="SUPFAM" id="SSF51261">
    <property type="entry name" value="Duplicated hybrid motif"/>
    <property type="match status" value="1"/>
</dbReference>
<dbReference type="OrthoDB" id="5489603at2"/>
<evidence type="ECO:0000256" key="1">
    <source>
        <dbReference type="SAM" id="Phobius"/>
    </source>
</evidence>
<keyword evidence="1" id="KW-0472">Membrane</keyword>
<reference evidence="4" key="1">
    <citation type="journal article" date="2014" name="BMC Genomics">
        <title>Genome sequencing of two Neorhizobium galegae strains reveals a noeT gene responsible for the unusual acetylation of the nodulation factors.</title>
        <authorList>
            <person name="Osterman J."/>
            <person name="Marsh J."/>
            <person name="Laine P.K."/>
            <person name="Zeng Z."/>
            <person name="Alatalo E."/>
            <person name="Sullivan J.T."/>
            <person name="Young J.P."/>
            <person name="Thomas-Oates J."/>
            <person name="Paulin L."/>
            <person name="Lindstrom K."/>
        </authorList>
    </citation>
    <scope>NUCLEOTIDE SEQUENCE [LARGE SCALE GENOMIC DNA]</scope>
    <source>
        <strain evidence="4">HAMBI 540</strain>
    </source>
</reference>
<dbReference type="Proteomes" id="UP000028181">
    <property type="component" value="Plasmid pHAMBI540a"/>
</dbReference>
<keyword evidence="3" id="KW-0614">Plasmid</keyword>
<keyword evidence="4" id="KW-1185">Reference proteome</keyword>
<dbReference type="InterPro" id="IPR016047">
    <property type="entry name" value="M23ase_b-sheet_dom"/>
</dbReference>
<dbReference type="PATRIC" id="fig|1028800.3.peg.5630"/>
<dbReference type="RefSeq" id="WP_051909846.1">
    <property type="nucleotide sequence ID" value="NZ_HG938354.1"/>
</dbReference>
<dbReference type="InterPro" id="IPR011055">
    <property type="entry name" value="Dup_hybrid_motif"/>
</dbReference>
<dbReference type="EMBL" id="HG938354">
    <property type="protein sequence ID" value="CDN51669.1"/>
    <property type="molecule type" value="Genomic_DNA"/>
</dbReference>
<dbReference type="AlphaFoldDB" id="A0A068T0P9"/>